<organism evidence="2 3">
    <name type="scientific">Crotalaria pallida</name>
    <name type="common">Smooth rattlebox</name>
    <name type="synonym">Crotalaria striata</name>
    <dbReference type="NCBI Taxonomy" id="3830"/>
    <lineage>
        <taxon>Eukaryota</taxon>
        <taxon>Viridiplantae</taxon>
        <taxon>Streptophyta</taxon>
        <taxon>Embryophyta</taxon>
        <taxon>Tracheophyta</taxon>
        <taxon>Spermatophyta</taxon>
        <taxon>Magnoliopsida</taxon>
        <taxon>eudicotyledons</taxon>
        <taxon>Gunneridae</taxon>
        <taxon>Pentapetalae</taxon>
        <taxon>rosids</taxon>
        <taxon>fabids</taxon>
        <taxon>Fabales</taxon>
        <taxon>Fabaceae</taxon>
        <taxon>Papilionoideae</taxon>
        <taxon>50 kb inversion clade</taxon>
        <taxon>genistoids sensu lato</taxon>
        <taxon>core genistoids</taxon>
        <taxon>Crotalarieae</taxon>
        <taxon>Crotalaria</taxon>
    </lineage>
</organism>
<evidence type="ECO:0000313" key="3">
    <source>
        <dbReference type="Proteomes" id="UP001372338"/>
    </source>
</evidence>
<evidence type="ECO:0000313" key="2">
    <source>
        <dbReference type="EMBL" id="KAK7274977.1"/>
    </source>
</evidence>
<feature type="compositionally biased region" description="Basic and acidic residues" evidence="1">
    <location>
        <begin position="87"/>
        <end position="97"/>
    </location>
</feature>
<name>A0AAN9FEF9_CROPI</name>
<reference evidence="2 3" key="1">
    <citation type="submission" date="2024-01" db="EMBL/GenBank/DDBJ databases">
        <title>The genomes of 5 underutilized Papilionoideae crops provide insights into root nodulation and disease resistanc.</title>
        <authorList>
            <person name="Yuan L."/>
        </authorList>
    </citation>
    <scope>NUCLEOTIDE SEQUENCE [LARGE SCALE GENOMIC DNA]</scope>
    <source>
        <strain evidence="2">ZHUSHIDOU_FW_LH</strain>
        <tissue evidence="2">Leaf</tissue>
    </source>
</reference>
<protein>
    <submittedName>
        <fullName evidence="2">Uncharacterized protein</fullName>
    </submittedName>
</protein>
<sequence>MHQAVEYHVEPICHLMERRVIHYSAIIFADVEKELAKSWPSDNTNDEVGDNAGDQEDVFAKAPLKNPPNRRPKGVTNARLKGRHEKRKETASKRGEKSVVGSSQQVNESSIPMETCIQPPVQEAPVATRGCNTVGGGRSGCYFYPHLRLLNHLVCTSVIARWHAVVIGCGVGLILVRKREGKRKSHERMRFLSFEKEKPRKKKEREKGNGVRFPSKSISLLDSVTFATCHPITGLDHMPPGGPGPGNNLSVVRGCRKDRFGIVDDFIGFNIEKCYLNINMSNMSNIFG</sequence>
<dbReference type="Proteomes" id="UP001372338">
    <property type="component" value="Unassembled WGS sequence"/>
</dbReference>
<accession>A0AAN9FEF9</accession>
<gene>
    <name evidence="2" type="ORF">RIF29_16080</name>
</gene>
<feature type="region of interest" description="Disordered" evidence="1">
    <location>
        <begin position="59"/>
        <end position="105"/>
    </location>
</feature>
<dbReference type="AlphaFoldDB" id="A0AAN9FEF9"/>
<proteinExistence type="predicted"/>
<comment type="caution">
    <text evidence="2">The sequence shown here is derived from an EMBL/GenBank/DDBJ whole genome shotgun (WGS) entry which is preliminary data.</text>
</comment>
<dbReference type="EMBL" id="JAYWIO010000003">
    <property type="protein sequence ID" value="KAK7274977.1"/>
    <property type="molecule type" value="Genomic_DNA"/>
</dbReference>
<evidence type="ECO:0000256" key="1">
    <source>
        <dbReference type="SAM" id="MobiDB-lite"/>
    </source>
</evidence>
<keyword evidence="3" id="KW-1185">Reference proteome</keyword>